<feature type="chain" id="PRO_5035301369" description="Peptidase S1 domain-containing protein" evidence="3">
    <location>
        <begin position="21"/>
        <end position="303"/>
    </location>
</feature>
<dbReference type="EMBL" id="CAKKLH010000302">
    <property type="protein sequence ID" value="CAH0110295.1"/>
    <property type="molecule type" value="Genomic_DNA"/>
</dbReference>
<dbReference type="PROSITE" id="PS00135">
    <property type="entry name" value="TRYPSIN_SER"/>
    <property type="match status" value="1"/>
</dbReference>
<keyword evidence="2" id="KW-0720">Serine protease</keyword>
<dbReference type="GO" id="GO:0004252">
    <property type="term" value="F:serine-type endopeptidase activity"/>
    <property type="evidence" value="ECO:0007669"/>
    <property type="project" value="InterPro"/>
</dbReference>
<dbReference type="InterPro" id="IPR018114">
    <property type="entry name" value="TRYPSIN_HIS"/>
</dbReference>
<feature type="domain" description="Peptidase S1" evidence="4">
    <location>
        <begin position="39"/>
        <end position="301"/>
    </location>
</feature>
<dbReference type="OrthoDB" id="6380398at2759"/>
<proteinExistence type="predicted"/>
<keyword evidence="2" id="KW-0378">Hydrolase</keyword>
<accession>A0A8J2S6G8</accession>
<organism evidence="5 6">
    <name type="scientific">Daphnia galeata</name>
    <dbReference type="NCBI Taxonomy" id="27404"/>
    <lineage>
        <taxon>Eukaryota</taxon>
        <taxon>Metazoa</taxon>
        <taxon>Ecdysozoa</taxon>
        <taxon>Arthropoda</taxon>
        <taxon>Crustacea</taxon>
        <taxon>Branchiopoda</taxon>
        <taxon>Diplostraca</taxon>
        <taxon>Cladocera</taxon>
        <taxon>Anomopoda</taxon>
        <taxon>Daphniidae</taxon>
        <taxon>Daphnia</taxon>
    </lineage>
</organism>
<keyword evidence="2" id="KW-0645">Protease</keyword>
<evidence type="ECO:0000313" key="6">
    <source>
        <dbReference type="Proteomes" id="UP000789390"/>
    </source>
</evidence>
<evidence type="ECO:0000256" key="3">
    <source>
        <dbReference type="SAM" id="SignalP"/>
    </source>
</evidence>
<dbReference type="Gene3D" id="2.40.10.10">
    <property type="entry name" value="Trypsin-like serine proteases"/>
    <property type="match status" value="1"/>
</dbReference>
<protein>
    <recommendedName>
        <fullName evidence="4">Peptidase S1 domain-containing protein</fullName>
    </recommendedName>
</protein>
<dbReference type="PROSITE" id="PS50240">
    <property type="entry name" value="TRYPSIN_DOM"/>
    <property type="match status" value="1"/>
</dbReference>
<dbReference type="InterPro" id="IPR001254">
    <property type="entry name" value="Trypsin_dom"/>
</dbReference>
<keyword evidence="3" id="KW-0732">Signal</keyword>
<dbReference type="Proteomes" id="UP000789390">
    <property type="component" value="Unassembled WGS sequence"/>
</dbReference>
<comment type="caution">
    <text evidence="5">The sequence shown here is derived from an EMBL/GenBank/DDBJ whole genome shotgun (WGS) entry which is preliminary data.</text>
</comment>
<dbReference type="Pfam" id="PF00089">
    <property type="entry name" value="Trypsin"/>
    <property type="match status" value="1"/>
</dbReference>
<feature type="signal peptide" evidence="3">
    <location>
        <begin position="1"/>
        <end position="20"/>
    </location>
</feature>
<dbReference type="CDD" id="cd00190">
    <property type="entry name" value="Tryp_SPc"/>
    <property type="match status" value="1"/>
</dbReference>
<evidence type="ECO:0000259" key="4">
    <source>
        <dbReference type="PROSITE" id="PS50240"/>
    </source>
</evidence>
<dbReference type="FunFam" id="2.40.10.10:FF:000166">
    <property type="entry name" value="Trypsin"/>
    <property type="match status" value="1"/>
</dbReference>
<evidence type="ECO:0000256" key="1">
    <source>
        <dbReference type="ARBA" id="ARBA00023157"/>
    </source>
</evidence>
<dbReference type="InterPro" id="IPR043504">
    <property type="entry name" value="Peptidase_S1_PA_chymotrypsin"/>
</dbReference>
<dbReference type="GO" id="GO:0006508">
    <property type="term" value="P:proteolysis"/>
    <property type="evidence" value="ECO:0007669"/>
    <property type="project" value="UniProtKB-KW"/>
</dbReference>
<dbReference type="PANTHER" id="PTHR24252:SF7">
    <property type="entry name" value="HYALIN"/>
    <property type="match status" value="1"/>
</dbReference>
<dbReference type="PRINTS" id="PR00722">
    <property type="entry name" value="CHYMOTRYPSIN"/>
</dbReference>
<sequence>MAKLVVAVVIVAISVQCLFALPSARTSLVGRRNVANPLIVGGEEALPNEFPFMVSMQSRTVGGTYNHRCGGAIINERWVVSASHCTENALATATRIASGEHSLSTTSGFEQFSDVELFVMHPNYDTITLENDIVLIKLLSPLDFSSGKVSPITLPAMGQETAAGTNVTVLGWGNIEFNNPNRPDVLNKVDIPTVSDLECRRSYGPIDMFDSFICAGVPEGGLDSCNGDSGGPLFTREPQQLIGIVSWGKDCGKFNIFRQNFLKVCSRLNCLSINPSIALPGYYGVYTEVSYFSDWIAATIAAY</sequence>
<reference evidence="5" key="1">
    <citation type="submission" date="2021-11" db="EMBL/GenBank/DDBJ databases">
        <authorList>
            <person name="Schell T."/>
        </authorList>
    </citation>
    <scope>NUCLEOTIDE SEQUENCE</scope>
    <source>
        <strain evidence="5">M5</strain>
    </source>
</reference>
<dbReference type="InterPro" id="IPR009003">
    <property type="entry name" value="Peptidase_S1_PA"/>
</dbReference>
<gene>
    <name evidence="5" type="ORF">DGAL_LOCUS13858</name>
</gene>
<dbReference type="SUPFAM" id="SSF50494">
    <property type="entry name" value="Trypsin-like serine proteases"/>
    <property type="match status" value="1"/>
</dbReference>
<dbReference type="PROSITE" id="PS00134">
    <property type="entry name" value="TRYPSIN_HIS"/>
    <property type="match status" value="1"/>
</dbReference>
<dbReference type="SMART" id="SM00020">
    <property type="entry name" value="Tryp_SPc"/>
    <property type="match status" value="1"/>
</dbReference>
<dbReference type="AlphaFoldDB" id="A0A8J2S6G8"/>
<dbReference type="PANTHER" id="PTHR24252">
    <property type="entry name" value="ACROSIN-RELATED"/>
    <property type="match status" value="1"/>
</dbReference>
<evidence type="ECO:0000256" key="2">
    <source>
        <dbReference type="RuleBase" id="RU363034"/>
    </source>
</evidence>
<keyword evidence="1" id="KW-1015">Disulfide bond</keyword>
<evidence type="ECO:0000313" key="5">
    <source>
        <dbReference type="EMBL" id="CAH0110295.1"/>
    </source>
</evidence>
<dbReference type="InterPro" id="IPR033116">
    <property type="entry name" value="TRYPSIN_SER"/>
</dbReference>
<keyword evidence="6" id="KW-1185">Reference proteome</keyword>
<dbReference type="InterPro" id="IPR001314">
    <property type="entry name" value="Peptidase_S1A"/>
</dbReference>
<name>A0A8J2S6G8_9CRUS</name>